<evidence type="ECO:0000256" key="1">
    <source>
        <dbReference type="SAM" id="MobiDB-lite"/>
    </source>
</evidence>
<evidence type="ECO:0008006" key="4">
    <source>
        <dbReference type="Google" id="ProtNLM"/>
    </source>
</evidence>
<gene>
    <name evidence="2" type="ORF">SAMN04488518_106340</name>
</gene>
<keyword evidence="3" id="KW-1185">Reference proteome</keyword>
<comment type="caution">
    <text evidence="2">The sequence shown here is derived from an EMBL/GenBank/DDBJ whole genome shotgun (WGS) entry which is preliminary data.</text>
</comment>
<protein>
    <recommendedName>
        <fullName evidence="4">Attachment glycoprotein</fullName>
    </recommendedName>
</protein>
<feature type="compositionally biased region" description="Polar residues" evidence="1">
    <location>
        <begin position="1"/>
        <end position="22"/>
    </location>
</feature>
<accession>A0A1I4AS46</accession>
<feature type="compositionally biased region" description="Low complexity" evidence="1">
    <location>
        <begin position="23"/>
        <end position="37"/>
    </location>
</feature>
<feature type="non-terminal residue" evidence="2">
    <location>
        <position position="1"/>
    </location>
</feature>
<dbReference type="Proteomes" id="UP000199598">
    <property type="component" value="Unassembled WGS sequence"/>
</dbReference>
<sequence>QTPKKQNNLTKTKIQTIQQLHISTQTSQTPTTKPQKQANNTKPKQQKLTNPKFAQTGISSSIKQNAHLPRPHSAPNHHKRPSDTSASRSAARNRSHRVCVLLRYSALFRCQLRDCAFLCQQTEQKPDPAARSHNSSSVRLIPLTTRPEADS</sequence>
<evidence type="ECO:0000313" key="3">
    <source>
        <dbReference type="Proteomes" id="UP000199598"/>
    </source>
</evidence>
<feature type="region of interest" description="Disordered" evidence="1">
    <location>
        <begin position="124"/>
        <end position="151"/>
    </location>
</feature>
<dbReference type="EMBL" id="FOSK01000006">
    <property type="protein sequence ID" value="SFK58476.1"/>
    <property type="molecule type" value="Genomic_DNA"/>
</dbReference>
<feature type="region of interest" description="Disordered" evidence="1">
    <location>
        <begin position="1"/>
        <end position="94"/>
    </location>
</feature>
<feature type="compositionally biased region" description="Polar residues" evidence="1">
    <location>
        <begin position="38"/>
        <end position="64"/>
    </location>
</feature>
<reference evidence="2 3" key="1">
    <citation type="submission" date="2016-10" db="EMBL/GenBank/DDBJ databases">
        <authorList>
            <person name="Varghese N."/>
            <person name="Submissions S."/>
        </authorList>
    </citation>
    <scope>NUCLEOTIDE SEQUENCE [LARGE SCALE GENOMIC DNA]</scope>
    <source>
        <strain evidence="2 3">DSM 16392</strain>
    </source>
</reference>
<organism evidence="2 3">
    <name type="scientific">Pseudovibrio ascidiaceicola</name>
    <dbReference type="NCBI Taxonomy" id="285279"/>
    <lineage>
        <taxon>Bacteria</taxon>
        <taxon>Pseudomonadati</taxon>
        <taxon>Pseudomonadota</taxon>
        <taxon>Alphaproteobacteria</taxon>
        <taxon>Hyphomicrobiales</taxon>
        <taxon>Stappiaceae</taxon>
        <taxon>Pseudovibrio</taxon>
    </lineage>
</organism>
<name>A0A1I4AS46_9HYPH</name>
<proteinExistence type="predicted"/>
<evidence type="ECO:0000313" key="2">
    <source>
        <dbReference type="EMBL" id="SFK58476.1"/>
    </source>
</evidence>